<feature type="region of interest" description="Disordered" evidence="1">
    <location>
        <begin position="255"/>
        <end position="293"/>
    </location>
</feature>
<feature type="compositionally biased region" description="Basic and acidic residues" evidence="1">
    <location>
        <begin position="130"/>
        <end position="144"/>
    </location>
</feature>
<feature type="non-terminal residue" evidence="2">
    <location>
        <position position="1"/>
    </location>
</feature>
<name>A0A6J4RD68_9ACTN</name>
<protein>
    <submittedName>
        <fullName evidence="2">Uncharacterized protein</fullName>
    </submittedName>
</protein>
<accession>A0A6J4RD68</accession>
<feature type="compositionally biased region" description="Basic residues" evidence="1">
    <location>
        <begin position="52"/>
        <end position="64"/>
    </location>
</feature>
<organism evidence="2">
    <name type="scientific">uncultured Solirubrobacteraceae bacterium</name>
    <dbReference type="NCBI Taxonomy" id="1162706"/>
    <lineage>
        <taxon>Bacteria</taxon>
        <taxon>Bacillati</taxon>
        <taxon>Actinomycetota</taxon>
        <taxon>Thermoleophilia</taxon>
        <taxon>Solirubrobacterales</taxon>
        <taxon>Solirubrobacteraceae</taxon>
        <taxon>environmental samples</taxon>
    </lineage>
</organism>
<proteinExistence type="predicted"/>
<feature type="region of interest" description="Disordered" evidence="1">
    <location>
        <begin position="312"/>
        <end position="386"/>
    </location>
</feature>
<feature type="compositionally biased region" description="Basic and acidic residues" evidence="1">
    <location>
        <begin position="11"/>
        <end position="32"/>
    </location>
</feature>
<reference evidence="2" key="1">
    <citation type="submission" date="2020-02" db="EMBL/GenBank/DDBJ databases">
        <authorList>
            <person name="Meier V. D."/>
        </authorList>
    </citation>
    <scope>NUCLEOTIDE SEQUENCE</scope>
    <source>
        <strain evidence="2">AVDCRST_MAG67</strain>
    </source>
</reference>
<dbReference type="EMBL" id="CADCVQ010000002">
    <property type="protein sequence ID" value="CAA9470708.1"/>
    <property type="molecule type" value="Genomic_DNA"/>
</dbReference>
<feature type="compositionally biased region" description="Basic and acidic residues" evidence="1">
    <location>
        <begin position="358"/>
        <end position="368"/>
    </location>
</feature>
<feature type="non-terminal residue" evidence="2">
    <location>
        <position position="471"/>
    </location>
</feature>
<feature type="region of interest" description="Disordered" evidence="1">
    <location>
        <begin position="409"/>
        <end position="447"/>
    </location>
</feature>
<sequence>GSRSRWGQADGARDPQRVLDDADRRPVRRRDGAAGARRRPDRAARVPGPRAKPLRGGRRRPARRLRADLRAHPRLRHRGRARHDERRRRDGRRRGHADRAARTRQRRLRRRRQAPPQRRAPRLRARARRPRVEGHEGRQGEPRGHSGAGGRVRRVPRPRSEGRRAGGELQPGPLQARRRRLRTARAAEHRGSGPSDDAARARRHRHRAAADPRIPPGAFERRLARLHGSARGDRHVGVPADARAQLSVRGRDLGEQRPAQARPPGLVLGQGAALPAGGRRPARRAEAERSAGQLELQRVRDARHALLRARRHPHAGRAQGPRQMRRRRRLVRRVSLPRRGRHGEAGRRHVPGPVARAAGDDRRREVRAGWRRTRRPAAGRQPRGVRVAGCQAGGRDAHRGLLDLRQRCEQRSRDEAPGPPRLGPRAARDPRASCARAQGPRRSLPLPQIQISPSRTANATACVRLRAPSFV</sequence>
<feature type="compositionally biased region" description="Low complexity" evidence="1">
    <location>
        <begin position="269"/>
        <end position="279"/>
    </location>
</feature>
<feature type="compositionally biased region" description="Basic residues" evidence="1">
    <location>
        <begin position="72"/>
        <end position="81"/>
    </location>
</feature>
<evidence type="ECO:0000256" key="1">
    <source>
        <dbReference type="SAM" id="MobiDB-lite"/>
    </source>
</evidence>
<evidence type="ECO:0000313" key="2">
    <source>
        <dbReference type="EMBL" id="CAA9470708.1"/>
    </source>
</evidence>
<feature type="compositionally biased region" description="Basic residues" evidence="1">
    <location>
        <begin position="89"/>
        <end position="129"/>
    </location>
</feature>
<gene>
    <name evidence="2" type="ORF">AVDCRST_MAG67-4</name>
</gene>
<feature type="compositionally biased region" description="Basic residues" evidence="1">
    <location>
        <begin position="323"/>
        <end position="341"/>
    </location>
</feature>
<dbReference type="AlphaFoldDB" id="A0A6J4RD68"/>
<feature type="region of interest" description="Disordered" evidence="1">
    <location>
        <begin position="1"/>
        <end position="214"/>
    </location>
</feature>